<gene>
    <name evidence="2" type="ORF">KTC_18710</name>
</gene>
<dbReference type="InterPro" id="IPR009081">
    <property type="entry name" value="PP-bd_ACP"/>
</dbReference>
<evidence type="ECO:0000313" key="2">
    <source>
        <dbReference type="EMBL" id="BBH87120.1"/>
    </source>
</evidence>
<dbReference type="SUPFAM" id="SSF47336">
    <property type="entry name" value="ACP-like"/>
    <property type="match status" value="1"/>
</dbReference>
<dbReference type="Gene3D" id="1.10.1200.10">
    <property type="entry name" value="ACP-like"/>
    <property type="match status" value="1"/>
</dbReference>
<reference evidence="2" key="1">
    <citation type="submission" date="2018-12" db="EMBL/GenBank/DDBJ databases">
        <title>Novel natural products biosynthetic potential of the class Ktedonobacteria.</title>
        <authorList>
            <person name="Zheng Y."/>
            <person name="Saitou A."/>
            <person name="Wang C.M."/>
            <person name="Toyoda A."/>
            <person name="Minakuchi Y."/>
            <person name="Sekiguchi Y."/>
            <person name="Ueda K."/>
            <person name="Takano H."/>
            <person name="Sakai Y."/>
            <person name="Yokota A."/>
            <person name="Yabe S."/>
        </authorList>
    </citation>
    <scope>NUCLEOTIDE SEQUENCE</scope>
    <source>
        <strain evidence="2">COM3</strain>
    </source>
</reference>
<evidence type="ECO:0000259" key="1">
    <source>
        <dbReference type="PROSITE" id="PS50075"/>
    </source>
</evidence>
<dbReference type="PROSITE" id="PS50075">
    <property type="entry name" value="CARRIER"/>
    <property type="match status" value="1"/>
</dbReference>
<proteinExistence type="predicted"/>
<dbReference type="InterPro" id="IPR036736">
    <property type="entry name" value="ACP-like_sf"/>
</dbReference>
<feature type="domain" description="Carrier" evidence="1">
    <location>
        <begin position="3"/>
        <end position="86"/>
    </location>
</feature>
<dbReference type="EMBL" id="AP019376">
    <property type="protein sequence ID" value="BBH87120.1"/>
    <property type="molecule type" value="Genomic_DNA"/>
</dbReference>
<dbReference type="AlphaFoldDB" id="A0A455SHS8"/>
<protein>
    <recommendedName>
        <fullName evidence="1">Carrier domain-containing protein</fullName>
    </recommendedName>
</protein>
<accession>A0A455SHS8</accession>
<organism evidence="2">
    <name type="scientific">Thermosporothrix sp. COM3</name>
    <dbReference type="NCBI Taxonomy" id="2490863"/>
    <lineage>
        <taxon>Bacteria</taxon>
        <taxon>Bacillati</taxon>
        <taxon>Chloroflexota</taxon>
        <taxon>Ktedonobacteria</taxon>
        <taxon>Ktedonobacterales</taxon>
        <taxon>Thermosporotrichaceae</taxon>
        <taxon>Thermosporothrix</taxon>
    </lineage>
</organism>
<sequence>MLPKAELIERLKTYIVQQVLDGRSFGLDENTPLLEWGIINSMEMVRLLAFIREQFQVDIPPHQMVATHFTNLDTIAELILQTASKQQA</sequence>
<dbReference type="Pfam" id="PF00550">
    <property type="entry name" value="PP-binding"/>
    <property type="match status" value="1"/>
</dbReference>
<name>A0A455SHS8_9CHLR</name>